<evidence type="ECO:0000313" key="13">
    <source>
        <dbReference type="EMBL" id="KAJ7635198.1"/>
    </source>
</evidence>
<evidence type="ECO:0000256" key="2">
    <source>
        <dbReference type="ARBA" id="ARBA00004370"/>
    </source>
</evidence>
<dbReference type="GO" id="GO:0005506">
    <property type="term" value="F:iron ion binding"/>
    <property type="evidence" value="ECO:0007669"/>
    <property type="project" value="InterPro"/>
</dbReference>
<protein>
    <submittedName>
        <fullName evidence="13">Cytochrome P450</fullName>
    </submittedName>
</protein>
<reference evidence="13" key="1">
    <citation type="submission" date="2023-03" db="EMBL/GenBank/DDBJ databases">
        <title>Massive genome expansion in bonnet fungi (Mycena s.s.) driven by repeated elements and novel gene families across ecological guilds.</title>
        <authorList>
            <consortium name="Lawrence Berkeley National Laboratory"/>
            <person name="Harder C.B."/>
            <person name="Miyauchi S."/>
            <person name="Viragh M."/>
            <person name="Kuo A."/>
            <person name="Thoen E."/>
            <person name="Andreopoulos B."/>
            <person name="Lu D."/>
            <person name="Skrede I."/>
            <person name="Drula E."/>
            <person name="Henrissat B."/>
            <person name="Morin E."/>
            <person name="Kohler A."/>
            <person name="Barry K."/>
            <person name="LaButti K."/>
            <person name="Morin E."/>
            <person name="Salamov A."/>
            <person name="Lipzen A."/>
            <person name="Mereny Z."/>
            <person name="Hegedus B."/>
            <person name="Baldrian P."/>
            <person name="Stursova M."/>
            <person name="Weitz H."/>
            <person name="Taylor A."/>
            <person name="Grigoriev I.V."/>
            <person name="Nagy L.G."/>
            <person name="Martin F."/>
            <person name="Kauserud H."/>
        </authorList>
    </citation>
    <scope>NUCLEOTIDE SEQUENCE</scope>
    <source>
        <strain evidence="13">9284</strain>
    </source>
</reference>
<dbReference type="GO" id="GO:0004497">
    <property type="term" value="F:monooxygenase activity"/>
    <property type="evidence" value="ECO:0007669"/>
    <property type="project" value="UniProtKB-KW"/>
</dbReference>
<evidence type="ECO:0000256" key="12">
    <source>
        <dbReference type="ARBA" id="ARBA00023136"/>
    </source>
</evidence>
<comment type="pathway">
    <text evidence="3">Secondary metabolite biosynthesis; terpenoid biosynthesis.</text>
</comment>
<evidence type="ECO:0000256" key="4">
    <source>
        <dbReference type="ARBA" id="ARBA00010617"/>
    </source>
</evidence>
<comment type="similarity">
    <text evidence="4">Belongs to the cytochrome P450 family.</text>
</comment>
<comment type="cofactor">
    <cofactor evidence="1">
        <name>heme</name>
        <dbReference type="ChEBI" id="CHEBI:30413"/>
    </cofactor>
</comment>
<keyword evidence="8" id="KW-1133">Transmembrane helix</keyword>
<evidence type="ECO:0000256" key="3">
    <source>
        <dbReference type="ARBA" id="ARBA00004721"/>
    </source>
</evidence>
<dbReference type="InterPro" id="IPR001128">
    <property type="entry name" value="Cyt_P450"/>
</dbReference>
<name>A0AAD7FRM2_9AGAR</name>
<dbReference type="GO" id="GO:0020037">
    <property type="term" value="F:heme binding"/>
    <property type="evidence" value="ECO:0007669"/>
    <property type="project" value="InterPro"/>
</dbReference>
<dbReference type="GO" id="GO:0016020">
    <property type="term" value="C:membrane"/>
    <property type="evidence" value="ECO:0007669"/>
    <property type="project" value="UniProtKB-SubCell"/>
</dbReference>
<accession>A0AAD7FRM2</accession>
<comment type="caution">
    <text evidence="13">The sequence shown here is derived from an EMBL/GenBank/DDBJ whole genome shotgun (WGS) entry which is preliminary data.</text>
</comment>
<gene>
    <name evidence="13" type="ORF">FB45DRAFT_830820</name>
</gene>
<keyword evidence="14" id="KW-1185">Reference proteome</keyword>
<organism evidence="13 14">
    <name type="scientific">Roridomyces roridus</name>
    <dbReference type="NCBI Taxonomy" id="1738132"/>
    <lineage>
        <taxon>Eukaryota</taxon>
        <taxon>Fungi</taxon>
        <taxon>Dikarya</taxon>
        <taxon>Basidiomycota</taxon>
        <taxon>Agaricomycotina</taxon>
        <taxon>Agaricomycetes</taxon>
        <taxon>Agaricomycetidae</taxon>
        <taxon>Agaricales</taxon>
        <taxon>Marasmiineae</taxon>
        <taxon>Mycenaceae</taxon>
        <taxon>Roridomyces</taxon>
    </lineage>
</organism>
<dbReference type="PANTHER" id="PTHR24305:SF166">
    <property type="entry name" value="CYTOCHROME P450 12A4, MITOCHONDRIAL-RELATED"/>
    <property type="match status" value="1"/>
</dbReference>
<dbReference type="AlphaFoldDB" id="A0AAD7FRM2"/>
<evidence type="ECO:0000313" key="14">
    <source>
        <dbReference type="Proteomes" id="UP001221142"/>
    </source>
</evidence>
<keyword evidence="7" id="KW-0479">Metal-binding</keyword>
<sequence>MRYIVNPNQPHRTVTEEEVVAQTSLMFIAGQETSANTLAFGLLELAQNPEFQDSLRGEIHSTRVQGSREVAYNDMPLLNAAAFIKEILRLYPIGALVERMVGEDTVLPLMESITTSTGERLSEVPLQKGRIIYMGIASYQRLEAIWGADAGEFKPTRWIEGTGSRQGSAAIGPYANLLVVCFCYMLDT</sequence>
<evidence type="ECO:0000256" key="9">
    <source>
        <dbReference type="ARBA" id="ARBA00023002"/>
    </source>
</evidence>
<keyword evidence="9" id="KW-0560">Oxidoreductase</keyword>
<dbReference type="SUPFAM" id="SSF48264">
    <property type="entry name" value="Cytochrome P450"/>
    <property type="match status" value="1"/>
</dbReference>
<evidence type="ECO:0000256" key="7">
    <source>
        <dbReference type="ARBA" id="ARBA00022723"/>
    </source>
</evidence>
<dbReference type="Proteomes" id="UP001221142">
    <property type="component" value="Unassembled WGS sequence"/>
</dbReference>
<keyword evidence="10" id="KW-0408">Iron</keyword>
<comment type="subcellular location">
    <subcellularLocation>
        <location evidence="2">Membrane</location>
    </subcellularLocation>
</comment>
<proteinExistence type="inferred from homology"/>
<dbReference type="Pfam" id="PF00067">
    <property type="entry name" value="p450"/>
    <property type="match status" value="1"/>
</dbReference>
<evidence type="ECO:0000256" key="10">
    <source>
        <dbReference type="ARBA" id="ARBA00023004"/>
    </source>
</evidence>
<dbReference type="InterPro" id="IPR050121">
    <property type="entry name" value="Cytochrome_P450_monoxygenase"/>
</dbReference>
<dbReference type="InterPro" id="IPR036396">
    <property type="entry name" value="Cyt_P450_sf"/>
</dbReference>
<dbReference type="GO" id="GO:0016705">
    <property type="term" value="F:oxidoreductase activity, acting on paired donors, with incorporation or reduction of molecular oxygen"/>
    <property type="evidence" value="ECO:0007669"/>
    <property type="project" value="InterPro"/>
</dbReference>
<keyword evidence="12" id="KW-0472">Membrane</keyword>
<evidence type="ECO:0000256" key="6">
    <source>
        <dbReference type="ARBA" id="ARBA00022692"/>
    </source>
</evidence>
<keyword evidence="6" id="KW-0812">Transmembrane</keyword>
<dbReference type="Gene3D" id="1.10.630.10">
    <property type="entry name" value="Cytochrome P450"/>
    <property type="match status" value="1"/>
</dbReference>
<dbReference type="EMBL" id="JARKIF010000007">
    <property type="protein sequence ID" value="KAJ7635198.1"/>
    <property type="molecule type" value="Genomic_DNA"/>
</dbReference>
<evidence type="ECO:0000256" key="1">
    <source>
        <dbReference type="ARBA" id="ARBA00001971"/>
    </source>
</evidence>
<keyword evidence="11" id="KW-0503">Monooxygenase</keyword>
<evidence type="ECO:0000256" key="8">
    <source>
        <dbReference type="ARBA" id="ARBA00022989"/>
    </source>
</evidence>
<dbReference type="PANTHER" id="PTHR24305">
    <property type="entry name" value="CYTOCHROME P450"/>
    <property type="match status" value="1"/>
</dbReference>
<evidence type="ECO:0000256" key="11">
    <source>
        <dbReference type="ARBA" id="ARBA00023033"/>
    </source>
</evidence>
<keyword evidence="5" id="KW-0349">Heme</keyword>
<dbReference type="PRINTS" id="PR00385">
    <property type="entry name" value="P450"/>
</dbReference>
<evidence type="ECO:0000256" key="5">
    <source>
        <dbReference type="ARBA" id="ARBA00022617"/>
    </source>
</evidence>